<evidence type="ECO:0000256" key="3">
    <source>
        <dbReference type="ARBA" id="ARBA00014376"/>
    </source>
</evidence>
<dbReference type="InterPro" id="IPR001444">
    <property type="entry name" value="Flag_bb_rod_N"/>
</dbReference>
<keyword evidence="9" id="KW-1185">Reference proteome</keyword>
<dbReference type="RefSeq" id="WP_078482743.1">
    <property type="nucleotide sequence ID" value="NZ_MPRL01000009.1"/>
</dbReference>
<keyword evidence="8" id="KW-0966">Cell projection</keyword>
<dbReference type="OrthoDB" id="9788334at2"/>
<comment type="function">
    <text evidence="5 6">Structural component of flagellum, the bacterial motility apparatus. Part of the rod structure of flagellar basal body.</text>
</comment>
<comment type="subunit">
    <text evidence="6">The basal body constitutes a major portion of the flagellar organelle and consists of a number of rings mounted on a central rod.</text>
</comment>
<comment type="caution">
    <text evidence="8">The sequence shown here is derived from an EMBL/GenBank/DDBJ whole genome shotgun (WGS) entry which is preliminary data.</text>
</comment>
<comment type="subcellular location">
    <subcellularLocation>
        <location evidence="1 6">Bacterial flagellum basal body</location>
    </subcellularLocation>
</comment>
<evidence type="ECO:0000313" key="9">
    <source>
        <dbReference type="Proteomes" id="UP000191110"/>
    </source>
</evidence>
<evidence type="ECO:0000259" key="7">
    <source>
        <dbReference type="Pfam" id="PF00460"/>
    </source>
</evidence>
<dbReference type="PANTHER" id="PTHR30435:SF12">
    <property type="entry name" value="FLAGELLAR BASAL BODY ROD PROTEIN FLGB"/>
    <property type="match status" value="1"/>
</dbReference>
<evidence type="ECO:0000256" key="4">
    <source>
        <dbReference type="ARBA" id="ARBA00023143"/>
    </source>
</evidence>
<keyword evidence="8" id="KW-0282">Flagellum</keyword>
<keyword evidence="8" id="KW-0969">Cilium</keyword>
<protein>
    <recommendedName>
        <fullName evidence="3 6">Flagellar basal body rod protein FlgB</fullName>
    </recommendedName>
</protein>
<dbReference type="GO" id="GO:0030694">
    <property type="term" value="C:bacterial-type flagellum basal body, rod"/>
    <property type="evidence" value="ECO:0007669"/>
    <property type="project" value="InterPro"/>
</dbReference>
<sequence length="134" mass="14507">MPINIDSALGIHSEALRVRARRAELIASNLANADTPNYKARDIDFKAALGQAQDQMLGMQGMNRTHSNHITSASSGGVGMEPAYRVPNQASLDGNTVDVHVEQAEFSENSIQYQASLRFLGDKIKAIRGAIRGE</sequence>
<dbReference type="Pfam" id="PF00460">
    <property type="entry name" value="Flg_bb_rod"/>
    <property type="match status" value="1"/>
</dbReference>
<proteinExistence type="inferred from homology"/>
<evidence type="ECO:0000256" key="2">
    <source>
        <dbReference type="ARBA" id="ARBA00009677"/>
    </source>
</evidence>
<evidence type="ECO:0000256" key="5">
    <source>
        <dbReference type="ARBA" id="ARBA00024934"/>
    </source>
</evidence>
<dbReference type="Proteomes" id="UP000191110">
    <property type="component" value="Unassembled WGS sequence"/>
</dbReference>
<organism evidence="8 9">
    <name type="scientific">Solemya pervernicosa gill symbiont</name>
    <dbReference type="NCBI Taxonomy" id="642797"/>
    <lineage>
        <taxon>Bacteria</taxon>
        <taxon>Pseudomonadati</taxon>
        <taxon>Pseudomonadota</taxon>
        <taxon>Gammaproteobacteria</taxon>
        <taxon>sulfur-oxidizing symbionts</taxon>
    </lineage>
</organism>
<dbReference type="PIRSF" id="PIRSF002889">
    <property type="entry name" value="Rod_FlgB"/>
    <property type="match status" value="1"/>
</dbReference>
<dbReference type="PANTHER" id="PTHR30435">
    <property type="entry name" value="FLAGELLAR PROTEIN"/>
    <property type="match status" value="1"/>
</dbReference>
<evidence type="ECO:0000256" key="1">
    <source>
        <dbReference type="ARBA" id="ARBA00004117"/>
    </source>
</evidence>
<reference evidence="8 9" key="1">
    <citation type="submission" date="2016-11" db="EMBL/GenBank/DDBJ databases">
        <title>Mixed transmission modes and dynamic genome evolution in an obligate animal-bacterial symbiosis.</title>
        <authorList>
            <person name="Russell S.L."/>
            <person name="Corbett-Detig R.B."/>
            <person name="Cavanaugh C.M."/>
        </authorList>
    </citation>
    <scope>NUCLEOTIDE SEQUENCE [LARGE SCALE GENOMIC DNA]</scope>
    <source>
        <strain evidence="8">Sveles-Q1</strain>
    </source>
</reference>
<comment type="similarity">
    <text evidence="2 6">Belongs to the flagella basal body rod proteins family.</text>
</comment>
<name>A0A1T2L986_9GAMM</name>
<dbReference type="EMBL" id="MPRL01000009">
    <property type="protein sequence ID" value="OOZ41496.1"/>
    <property type="molecule type" value="Genomic_DNA"/>
</dbReference>
<evidence type="ECO:0000256" key="6">
    <source>
        <dbReference type="PIRNR" id="PIRNR002889"/>
    </source>
</evidence>
<feature type="domain" description="Flagellar basal body rod protein N-terminal" evidence="7">
    <location>
        <begin position="11"/>
        <end position="39"/>
    </location>
</feature>
<dbReference type="AlphaFoldDB" id="A0A1T2L986"/>
<evidence type="ECO:0000313" key="8">
    <source>
        <dbReference type="EMBL" id="OOZ41496.1"/>
    </source>
</evidence>
<dbReference type="InterPro" id="IPR006300">
    <property type="entry name" value="FlgB"/>
</dbReference>
<dbReference type="NCBIfam" id="TIGR01396">
    <property type="entry name" value="FlgB"/>
    <property type="match status" value="1"/>
</dbReference>
<gene>
    <name evidence="8" type="ORF">BOW53_03740</name>
</gene>
<keyword evidence="4 6" id="KW-0975">Bacterial flagellum</keyword>
<dbReference type="GO" id="GO:0071978">
    <property type="term" value="P:bacterial-type flagellum-dependent swarming motility"/>
    <property type="evidence" value="ECO:0007669"/>
    <property type="project" value="TreeGrafter"/>
</dbReference>
<accession>A0A1T2L986</accession>